<feature type="domain" description="HTH cro/C1-type" evidence="1">
    <location>
        <begin position="114"/>
        <end position="162"/>
    </location>
</feature>
<keyword evidence="3" id="KW-1185">Reference proteome</keyword>
<keyword evidence="2" id="KW-0238">DNA-binding</keyword>
<evidence type="ECO:0000313" key="3">
    <source>
        <dbReference type="Proteomes" id="UP000549971"/>
    </source>
</evidence>
<dbReference type="GO" id="GO:0003677">
    <property type="term" value="F:DNA binding"/>
    <property type="evidence" value="ECO:0007669"/>
    <property type="project" value="UniProtKB-KW"/>
</dbReference>
<dbReference type="SMART" id="SM00530">
    <property type="entry name" value="HTH_XRE"/>
    <property type="match status" value="1"/>
</dbReference>
<protein>
    <submittedName>
        <fullName evidence="2">DNA-binding XRE family transcriptional regulator</fullName>
    </submittedName>
</protein>
<comment type="caution">
    <text evidence="2">The sequence shown here is derived from an EMBL/GenBank/DDBJ whole genome shotgun (WGS) entry which is preliminary data.</text>
</comment>
<dbReference type="Pfam" id="PF01381">
    <property type="entry name" value="HTH_3"/>
    <property type="match status" value="1"/>
</dbReference>
<accession>A0A7W9JFB5</accession>
<proteinExistence type="predicted"/>
<organism evidence="2 3">
    <name type="scientific">Kribbella italica</name>
    <dbReference type="NCBI Taxonomy" id="1540520"/>
    <lineage>
        <taxon>Bacteria</taxon>
        <taxon>Bacillati</taxon>
        <taxon>Actinomycetota</taxon>
        <taxon>Actinomycetes</taxon>
        <taxon>Propionibacteriales</taxon>
        <taxon>Kribbellaceae</taxon>
        <taxon>Kribbella</taxon>
    </lineage>
</organism>
<reference evidence="2 3" key="1">
    <citation type="submission" date="2020-08" db="EMBL/GenBank/DDBJ databases">
        <title>Sequencing the genomes of 1000 actinobacteria strains.</title>
        <authorList>
            <person name="Klenk H.-P."/>
        </authorList>
    </citation>
    <scope>NUCLEOTIDE SEQUENCE [LARGE SCALE GENOMIC DNA]</scope>
    <source>
        <strain evidence="2 3">DSM 28967</strain>
    </source>
</reference>
<dbReference type="AlphaFoldDB" id="A0A7W9JFB5"/>
<evidence type="ECO:0000259" key="1">
    <source>
        <dbReference type="PROSITE" id="PS50943"/>
    </source>
</evidence>
<dbReference type="InterPro" id="IPR010982">
    <property type="entry name" value="Lambda_DNA-bd_dom_sf"/>
</dbReference>
<dbReference type="Proteomes" id="UP000549971">
    <property type="component" value="Unassembled WGS sequence"/>
</dbReference>
<dbReference type="Gene3D" id="1.10.260.40">
    <property type="entry name" value="lambda repressor-like DNA-binding domains"/>
    <property type="match status" value="1"/>
</dbReference>
<dbReference type="SUPFAM" id="SSF47413">
    <property type="entry name" value="lambda repressor-like DNA-binding domains"/>
    <property type="match status" value="1"/>
</dbReference>
<name>A0A7W9JFB5_9ACTN</name>
<dbReference type="EMBL" id="JACHMY010000001">
    <property type="protein sequence ID" value="MBB5840920.1"/>
    <property type="molecule type" value="Genomic_DNA"/>
</dbReference>
<dbReference type="PROSITE" id="PS50943">
    <property type="entry name" value="HTH_CROC1"/>
    <property type="match status" value="1"/>
</dbReference>
<gene>
    <name evidence="2" type="ORF">HDA39_007654</name>
</gene>
<dbReference type="InterPro" id="IPR001387">
    <property type="entry name" value="Cro/C1-type_HTH"/>
</dbReference>
<dbReference type="CDD" id="cd00093">
    <property type="entry name" value="HTH_XRE"/>
    <property type="match status" value="1"/>
</dbReference>
<evidence type="ECO:0000313" key="2">
    <source>
        <dbReference type="EMBL" id="MBB5840920.1"/>
    </source>
</evidence>
<sequence length="167" mass="17773">MSDLPPGDTDHGLFVAPVVVVSHTFPARPGALPDAELFVREALQPVVLEQVESAALYDAITTALLAAAGPDNGAFDVTVRIFPDGVEVEVLHGATRPWLGASPRVGDKPFASWLESVLARQGLSQEAAAQRAGVSVRTISRWLRGDTEPRLRDLRRVHAVFGPPPAG</sequence>
<dbReference type="RefSeq" id="WP_184803627.1">
    <property type="nucleotide sequence ID" value="NZ_JACHMY010000001.1"/>
</dbReference>